<comment type="caution">
    <text evidence="1">The sequence shown here is derived from an EMBL/GenBank/DDBJ whole genome shotgun (WGS) entry which is preliminary data.</text>
</comment>
<gene>
    <name evidence="1" type="ORF">chiPu_0013786</name>
</gene>
<proteinExistence type="predicted"/>
<dbReference type="EMBL" id="BEZZ01000684">
    <property type="protein sequence ID" value="GCC35303.1"/>
    <property type="molecule type" value="Genomic_DNA"/>
</dbReference>
<accession>A0A401SY44</accession>
<organism evidence="1 2">
    <name type="scientific">Chiloscyllium punctatum</name>
    <name type="common">Brownbanded bambooshark</name>
    <name type="synonym">Hemiscyllium punctatum</name>
    <dbReference type="NCBI Taxonomy" id="137246"/>
    <lineage>
        <taxon>Eukaryota</taxon>
        <taxon>Metazoa</taxon>
        <taxon>Chordata</taxon>
        <taxon>Craniata</taxon>
        <taxon>Vertebrata</taxon>
        <taxon>Chondrichthyes</taxon>
        <taxon>Elasmobranchii</taxon>
        <taxon>Galeomorphii</taxon>
        <taxon>Galeoidea</taxon>
        <taxon>Orectolobiformes</taxon>
        <taxon>Hemiscylliidae</taxon>
        <taxon>Chiloscyllium</taxon>
    </lineage>
</organism>
<keyword evidence="2" id="KW-1185">Reference proteome</keyword>
<dbReference type="AlphaFoldDB" id="A0A401SY44"/>
<evidence type="ECO:0000313" key="2">
    <source>
        <dbReference type="Proteomes" id="UP000287033"/>
    </source>
</evidence>
<protein>
    <submittedName>
        <fullName evidence="1">Uncharacterized protein</fullName>
    </submittedName>
</protein>
<evidence type="ECO:0000313" key="1">
    <source>
        <dbReference type="EMBL" id="GCC35303.1"/>
    </source>
</evidence>
<sequence length="77" mass="7836">MQRLAECTPLCSSAHLAKQTALLFVGPDCELAVPPLQSFLKDCIGATGLARKALGYLGDLAAVGATGTRCSGSDQGV</sequence>
<reference evidence="1 2" key="1">
    <citation type="journal article" date="2018" name="Nat. Ecol. Evol.">
        <title>Shark genomes provide insights into elasmobranch evolution and the origin of vertebrates.</title>
        <authorList>
            <person name="Hara Y"/>
            <person name="Yamaguchi K"/>
            <person name="Onimaru K"/>
            <person name="Kadota M"/>
            <person name="Koyanagi M"/>
            <person name="Keeley SD"/>
            <person name="Tatsumi K"/>
            <person name="Tanaka K"/>
            <person name="Motone F"/>
            <person name="Kageyama Y"/>
            <person name="Nozu R"/>
            <person name="Adachi N"/>
            <person name="Nishimura O"/>
            <person name="Nakagawa R"/>
            <person name="Tanegashima C"/>
            <person name="Kiyatake I"/>
            <person name="Matsumoto R"/>
            <person name="Murakumo K"/>
            <person name="Nishida K"/>
            <person name="Terakita A"/>
            <person name="Kuratani S"/>
            <person name="Sato K"/>
            <person name="Hyodo S Kuraku.S."/>
        </authorList>
    </citation>
    <scope>NUCLEOTIDE SEQUENCE [LARGE SCALE GENOMIC DNA]</scope>
</reference>
<name>A0A401SY44_CHIPU</name>
<dbReference type="Proteomes" id="UP000287033">
    <property type="component" value="Unassembled WGS sequence"/>
</dbReference>